<evidence type="ECO:0000256" key="1">
    <source>
        <dbReference type="ARBA" id="ARBA00010364"/>
    </source>
</evidence>
<dbReference type="NCBIfam" id="TIGR00251">
    <property type="entry name" value="DUF167 family protein"/>
    <property type="match status" value="1"/>
</dbReference>
<evidence type="ECO:0000313" key="3">
    <source>
        <dbReference type="EMBL" id="KKU25945.1"/>
    </source>
</evidence>
<proteinExistence type="inferred from homology"/>
<dbReference type="Pfam" id="PF02594">
    <property type="entry name" value="DUF167"/>
    <property type="match status" value="1"/>
</dbReference>
<feature type="compositionally biased region" description="Basic and acidic residues" evidence="2">
    <location>
        <begin position="74"/>
        <end position="94"/>
    </location>
</feature>
<sequence>MYIKVEVLAGAKEESVEKTGCDSFVISVREKAEQNSANRRILELIRTEFGGRGVVVKIISGHHSPRKILSVEKPPPRRPAEEARKNPPEKRDLK</sequence>
<dbReference type="InterPro" id="IPR036591">
    <property type="entry name" value="YggU-like_sf"/>
</dbReference>
<evidence type="ECO:0000256" key="2">
    <source>
        <dbReference type="SAM" id="MobiDB-lite"/>
    </source>
</evidence>
<accession>A0A0G1RYE8</accession>
<dbReference type="AlphaFoldDB" id="A0A0G1RYE8"/>
<dbReference type="Gene3D" id="3.30.1200.10">
    <property type="entry name" value="YggU-like"/>
    <property type="match status" value="1"/>
</dbReference>
<evidence type="ECO:0000313" key="4">
    <source>
        <dbReference type="Proteomes" id="UP000034175"/>
    </source>
</evidence>
<dbReference type="SMART" id="SM01152">
    <property type="entry name" value="DUF167"/>
    <property type="match status" value="1"/>
</dbReference>
<organism evidence="3 4">
    <name type="scientific">Candidatus Magasanikbacteria bacterium GW2011_GWA2_46_17</name>
    <dbReference type="NCBI Taxonomy" id="1619042"/>
    <lineage>
        <taxon>Bacteria</taxon>
        <taxon>Candidatus Magasanikiibacteriota</taxon>
    </lineage>
</organism>
<name>A0A0G1RYE8_9BACT</name>
<gene>
    <name evidence="3" type="ORF">UX39_C0015G0013</name>
</gene>
<dbReference type="Proteomes" id="UP000034175">
    <property type="component" value="Unassembled WGS sequence"/>
</dbReference>
<protein>
    <submittedName>
        <fullName evidence="3">YggU family protein</fullName>
    </submittedName>
</protein>
<dbReference type="SUPFAM" id="SSF69786">
    <property type="entry name" value="YggU-like"/>
    <property type="match status" value="1"/>
</dbReference>
<comment type="caution">
    <text evidence="3">The sequence shown here is derived from an EMBL/GenBank/DDBJ whole genome shotgun (WGS) entry which is preliminary data.</text>
</comment>
<feature type="region of interest" description="Disordered" evidence="2">
    <location>
        <begin position="66"/>
        <end position="94"/>
    </location>
</feature>
<dbReference type="InterPro" id="IPR003746">
    <property type="entry name" value="DUF167"/>
</dbReference>
<dbReference type="EMBL" id="LCMA01000015">
    <property type="protein sequence ID" value="KKU25945.1"/>
    <property type="molecule type" value="Genomic_DNA"/>
</dbReference>
<reference evidence="3 4" key="1">
    <citation type="journal article" date="2015" name="Nature">
        <title>rRNA introns, odd ribosomes, and small enigmatic genomes across a large radiation of phyla.</title>
        <authorList>
            <person name="Brown C.T."/>
            <person name="Hug L.A."/>
            <person name="Thomas B.C."/>
            <person name="Sharon I."/>
            <person name="Castelle C.J."/>
            <person name="Singh A."/>
            <person name="Wilkins M.J."/>
            <person name="Williams K.H."/>
            <person name="Banfield J.F."/>
        </authorList>
    </citation>
    <scope>NUCLEOTIDE SEQUENCE [LARGE SCALE GENOMIC DNA]</scope>
</reference>
<comment type="similarity">
    <text evidence="1">Belongs to the UPF0235 family.</text>
</comment>